<dbReference type="PANTHER" id="PTHR30399:SF1">
    <property type="entry name" value="UTP PYROPHOSPHATASE"/>
    <property type="match status" value="1"/>
</dbReference>
<evidence type="ECO:0000313" key="3">
    <source>
        <dbReference type="Proteomes" id="UP000185062"/>
    </source>
</evidence>
<dbReference type="InterPro" id="IPR002725">
    <property type="entry name" value="YgjP-like_metallopeptidase"/>
</dbReference>
<dbReference type="PANTHER" id="PTHR30399">
    <property type="entry name" value="UNCHARACTERIZED PROTEIN YGJP"/>
    <property type="match status" value="1"/>
</dbReference>
<protein>
    <recommendedName>
        <fullName evidence="1">YgjP-like metallopeptidase domain-containing protein</fullName>
    </recommendedName>
</protein>
<evidence type="ECO:0000313" key="2">
    <source>
        <dbReference type="EMBL" id="SIO37225.1"/>
    </source>
</evidence>
<dbReference type="STRING" id="44575.SAMN05216419_100670"/>
<accession>A0A1N6IYZ1</accession>
<dbReference type="eggNOG" id="COG1451">
    <property type="taxonomic scope" value="Bacteria"/>
</dbReference>
<feature type="domain" description="YgjP-like metallopeptidase" evidence="1">
    <location>
        <begin position="32"/>
        <end position="239"/>
    </location>
</feature>
<evidence type="ECO:0000259" key="1">
    <source>
        <dbReference type="Pfam" id="PF01863"/>
    </source>
</evidence>
<dbReference type="Pfam" id="PF01863">
    <property type="entry name" value="YgjP-like"/>
    <property type="match status" value="1"/>
</dbReference>
<organism evidence="2 3">
    <name type="scientific">Nitrosomonas cryotolerans ATCC 49181</name>
    <dbReference type="NCBI Taxonomy" id="1131553"/>
    <lineage>
        <taxon>Bacteria</taxon>
        <taxon>Pseudomonadati</taxon>
        <taxon>Pseudomonadota</taxon>
        <taxon>Betaproteobacteria</taxon>
        <taxon>Nitrosomonadales</taxon>
        <taxon>Nitrosomonadaceae</taxon>
        <taxon>Nitrosomonas</taxon>
    </lineage>
</organism>
<dbReference type="Proteomes" id="UP000185062">
    <property type="component" value="Unassembled WGS sequence"/>
</dbReference>
<dbReference type="Gene3D" id="3.30.2010.10">
    <property type="entry name" value="Metalloproteases ('zincins'), catalytic domain"/>
    <property type="match status" value="1"/>
</dbReference>
<reference evidence="2 3" key="1">
    <citation type="submission" date="2016-12" db="EMBL/GenBank/DDBJ databases">
        <authorList>
            <person name="Song W.-J."/>
            <person name="Kurnit D.M."/>
        </authorList>
    </citation>
    <scope>NUCLEOTIDE SEQUENCE [LARGE SCALE GENOMIC DNA]</scope>
    <source>
        <strain evidence="2 3">ATCC 49181</strain>
    </source>
</reference>
<dbReference type="CDD" id="cd07344">
    <property type="entry name" value="M48_yhfN_like"/>
    <property type="match status" value="1"/>
</dbReference>
<sequence length="249" mass="30017">MSNFARQKEIAIQYGDIVIYFSIKARSVNIEKISIKVHPDCSVAVYAPLIASHDEIIGAVKKRAYWIYRQQCYFERRREYILSQRYVNGENHFYLGRRYRLKISVDARYIPEVKLYRGVLEVRSRMIQPENIKFLLLNWYRARAREVFDRRLDVIITQTHWVQHKPPIRLLSMQTQWGRCSLRGRLTLNPHLVKAPRECIDYVLLHGLCHIAEHHHSERFYRLMKQVMPHWEKVKERLNGLTYFYLNDV</sequence>
<dbReference type="RefSeq" id="WP_028460952.1">
    <property type="nucleotide sequence ID" value="NZ_FSRO01000001.1"/>
</dbReference>
<gene>
    <name evidence="2" type="ORF">SAMN02743940_2183</name>
</gene>
<dbReference type="AlphaFoldDB" id="A0A1N6IYZ1"/>
<keyword evidence="3" id="KW-1185">Reference proteome</keyword>
<name>A0A1N6IYZ1_9PROT</name>
<dbReference type="EMBL" id="FSRO01000001">
    <property type="protein sequence ID" value="SIO37225.1"/>
    <property type="molecule type" value="Genomic_DNA"/>
</dbReference>
<proteinExistence type="predicted"/>
<dbReference type="InterPro" id="IPR053136">
    <property type="entry name" value="UTP_pyrophosphatase-like"/>
</dbReference>